<organism evidence="1 2">
    <name type="scientific">Mageeibacillus indolicus (strain UPII9-5)</name>
    <name type="common">Clostridiales genomosp. BVAB3 (strain UPII9-5)</name>
    <dbReference type="NCBI Taxonomy" id="699246"/>
    <lineage>
        <taxon>Bacteria</taxon>
        <taxon>Bacillati</taxon>
        <taxon>Bacillota</taxon>
        <taxon>Clostridia</taxon>
        <taxon>Eubacteriales</taxon>
        <taxon>Oscillospiraceae</taxon>
        <taxon>Mageeibacillus</taxon>
    </lineage>
</organism>
<dbReference type="KEGG" id="clo:HMPREF0868_0085"/>
<dbReference type="AlphaFoldDB" id="D3QZT0"/>
<evidence type="ECO:0000313" key="1">
    <source>
        <dbReference type="EMBL" id="ADC91782.1"/>
    </source>
</evidence>
<keyword evidence="2" id="KW-1185">Reference proteome</keyword>
<dbReference type="EMBL" id="CP001850">
    <property type="protein sequence ID" value="ADC91782.1"/>
    <property type="molecule type" value="Genomic_DNA"/>
</dbReference>
<evidence type="ECO:0000313" key="2">
    <source>
        <dbReference type="Proteomes" id="UP000008234"/>
    </source>
</evidence>
<accession>D3QZT0</accession>
<dbReference type="Proteomes" id="UP000008234">
    <property type="component" value="Chromosome"/>
</dbReference>
<dbReference type="HOGENOM" id="CLU_3345522_0_0_9"/>
<name>D3QZT0_MAGIU</name>
<sequence>MFHVKQFGMREIKDIVVIGNVKLVEPINSSLKALKYG</sequence>
<proteinExistence type="predicted"/>
<dbReference type="STRING" id="699246.HMPREF0868_0085"/>
<gene>
    <name evidence="1" type="ordered locus">HMPREF0868_0085</name>
</gene>
<reference evidence="2" key="1">
    <citation type="submission" date="2009-12" db="EMBL/GenBank/DDBJ databases">
        <title>Sequence of Clostridiales genomosp. BVAB3 str. UPII9-5.</title>
        <authorList>
            <person name="Madupu R."/>
            <person name="Durkin A.S."/>
            <person name="Torralba M."/>
            <person name="Methe B."/>
            <person name="Sutton G.G."/>
            <person name="Strausberg R.L."/>
            <person name="Nelson K.E."/>
        </authorList>
    </citation>
    <scope>NUCLEOTIDE SEQUENCE [LARGE SCALE GENOMIC DNA]</scope>
    <source>
        <strain evidence="2">UPII9-5</strain>
    </source>
</reference>
<protein>
    <submittedName>
        <fullName evidence="1">Uncharacterized protein</fullName>
    </submittedName>
</protein>